<evidence type="ECO:0000313" key="5">
    <source>
        <dbReference type="EMBL" id="GMS86400.1"/>
    </source>
</evidence>
<dbReference type="EMBL" id="BTSX01000002">
    <property type="protein sequence ID" value="GMS86400.1"/>
    <property type="molecule type" value="Genomic_DNA"/>
</dbReference>
<dbReference type="Pfam" id="PF00104">
    <property type="entry name" value="Hormone_recep"/>
    <property type="match status" value="1"/>
</dbReference>
<dbReference type="PANTHER" id="PTHR46011:SF6">
    <property type="entry name" value="HIGH ZINC ACTIVATED NUCLEAR RECEPTOR PROTEIN"/>
    <property type="match status" value="1"/>
</dbReference>
<dbReference type="GO" id="GO:0003700">
    <property type="term" value="F:DNA-binding transcription factor activity"/>
    <property type="evidence" value="ECO:0007669"/>
    <property type="project" value="TreeGrafter"/>
</dbReference>
<feature type="non-terminal residue" evidence="5">
    <location>
        <position position="1"/>
    </location>
</feature>
<evidence type="ECO:0000313" key="6">
    <source>
        <dbReference type="Proteomes" id="UP001432027"/>
    </source>
</evidence>
<proteinExistence type="predicted"/>
<dbReference type="InterPro" id="IPR000536">
    <property type="entry name" value="Nucl_hrmn_rcpt_lig-bd"/>
</dbReference>
<reference evidence="5" key="1">
    <citation type="submission" date="2023-10" db="EMBL/GenBank/DDBJ databases">
        <title>Genome assembly of Pristionchus species.</title>
        <authorList>
            <person name="Yoshida K."/>
            <person name="Sommer R.J."/>
        </authorList>
    </citation>
    <scope>NUCLEOTIDE SEQUENCE</scope>
    <source>
        <strain evidence="5">RS0144</strain>
    </source>
</reference>
<name>A0AAV5T230_9BILA</name>
<evidence type="ECO:0000259" key="4">
    <source>
        <dbReference type="Pfam" id="PF00104"/>
    </source>
</evidence>
<evidence type="ECO:0000256" key="3">
    <source>
        <dbReference type="ARBA" id="ARBA00023170"/>
    </source>
</evidence>
<keyword evidence="3" id="KW-0675">Receptor</keyword>
<keyword evidence="6" id="KW-1185">Reference proteome</keyword>
<gene>
    <name evidence="5" type="ORF">PENTCL1PPCAC_8575</name>
</gene>
<comment type="caution">
    <text evidence="5">The sequence shown here is derived from an EMBL/GenBank/DDBJ whole genome shotgun (WGS) entry which is preliminary data.</text>
</comment>
<protein>
    <recommendedName>
        <fullName evidence="4">NR LBD domain-containing protein</fullName>
    </recommendedName>
</protein>
<sequence>RFFGTYTSYLSADLAVQFFSDCPNKSNAREAVKTLHDWIEEFIPILIKQIDRTDPNLKEFHAMIGLALWSVENLDPSDQLLAMAARYRAEIIAELTDGYRQTIGQEKGTSRIGDLLCLVQEFRVSSI</sequence>
<dbReference type="PANTHER" id="PTHR46011">
    <property type="entry name" value="NUCLEAR HORMONE RECEPTOR FAMILY MEMBER NHR-86-RELATED"/>
    <property type="match status" value="1"/>
</dbReference>
<dbReference type="InterPro" id="IPR035500">
    <property type="entry name" value="NHR-like_dom_sf"/>
</dbReference>
<feature type="domain" description="NR LBD" evidence="4">
    <location>
        <begin position="28"/>
        <end position="123"/>
    </location>
</feature>
<accession>A0AAV5T230</accession>
<feature type="non-terminal residue" evidence="5">
    <location>
        <position position="127"/>
    </location>
</feature>
<keyword evidence="1" id="KW-0805">Transcription regulation</keyword>
<organism evidence="5 6">
    <name type="scientific">Pristionchus entomophagus</name>
    <dbReference type="NCBI Taxonomy" id="358040"/>
    <lineage>
        <taxon>Eukaryota</taxon>
        <taxon>Metazoa</taxon>
        <taxon>Ecdysozoa</taxon>
        <taxon>Nematoda</taxon>
        <taxon>Chromadorea</taxon>
        <taxon>Rhabditida</taxon>
        <taxon>Rhabditina</taxon>
        <taxon>Diplogasteromorpha</taxon>
        <taxon>Diplogasteroidea</taxon>
        <taxon>Neodiplogasteridae</taxon>
        <taxon>Pristionchus</taxon>
    </lineage>
</organism>
<evidence type="ECO:0000256" key="2">
    <source>
        <dbReference type="ARBA" id="ARBA00023163"/>
    </source>
</evidence>
<keyword evidence="2" id="KW-0804">Transcription</keyword>
<dbReference type="AlphaFoldDB" id="A0AAV5T230"/>
<dbReference type="GO" id="GO:0005634">
    <property type="term" value="C:nucleus"/>
    <property type="evidence" value="ECO:0007669"/>
    <property type="project" value="TreeGrafter"/>
</dbReference>
<dbReference type="SUPFAM" id="SSF48508">
    <property type="entry name" value="Nuclear receptor ligand-binding domain"/>
    <property type="match status" value="1"/>
</dbReference>
<dbReference type="Proteomes" id="UP001432027">
    <property type="component" value="Unassembled WGS sequence"/>
</dbReference>
<evidence type="ECO:0000256" key="1">
    <source>
        <dbReference type="ARBA" id="ARBA00023015"/>
    </source>
</evidence>